<dbReference type="EMBL" id="ML987202">
    <property type="protein sequence ID" value="KAF2244690.1"/>
    <property type="molecule type" value="Genomic_DNA"/>
</dbReference>
<dbReference type="InterPro" id="IPR036864">
    <property type="entry name" value="Zn2-C6_fun-type_DNA-bd_sf"/>
</dbReference>
<gene>
    <name evidence="4" type="ORF">BU26DRAFT_434464</name>
</gene>
<dbReference type="Gene3D" id="4.10.240.10">
    <property type="entry name" value="Zn(2)-C6 fungal-type DNA-binding domain"/>
    <property type="match status" value="1"/>
</dbReference>
<dbReference type="GO" id="GO:0000981">
    <property type="term" value="F:DNA-binding transcription factor activity, RNA polymerase II-specific"/>
    <property type="evidence" value="ECO:0007669"/>
    <property type="project" value="InterPro"/>
</dbReference>
<dbReference type="SUPFAM" id="SSF57701">
    <property type="entry name" value="Zn2/Cys6 DNA-binding domain"/>
    <property type="match status" value="1"/>
</dbReference>
<dbReference type="InterPro" id="IPR053175">
    <property type="entry name" value="DHMBA_Reg_Transcription_Factor"/>
</dbReference>
<evidence type="ECO:0000259" key="3">
    <source>
        <dbReference type="PROSITE" id="PS50048"/>
    </source>
</evidence>
<dbReference type="SMART" id="SM00066">
    <property type="entry name" value="GAL4"/>
    <property type="match status" value="1"/>
</dbReference>
<dbReference type="GeneID" id="54577407"/>
<dbReference type="CDD" id="cd00067">
    <property type="entry name" value="GAL4"/>
    <property type="match status" value="1"/>
</dbReference>
<dbReference type="Pfam" id="PF00172">
    <property type="entry name" value="Zn_clus"/>
    <property type="match status" value="1"/>
</dbReference>
<dbReference type="PROSITE" id="PS50048">
    <property type="entry name" value="ZN2_CY6_FUNGAL_2"/>
    <property type="match status" value="1"/>
</dbReference>
<proteinExistence type="predicted"/>
<protein>
    <recommendedName>
        <fullName evidence="3">Zn(2)-C6 fungal-type domain-containing protein</fullName>
    </recommendedName>
</protein>
<dbReference type="OrthoDB" id="4491390at2759"/>
<evidence type="ECO:0000313" key="5">
    <source>
        <dbReference type="Proteomes" id="UP000800094"/>
    </source>
</evidence>
<name>A0A6A6I532_9PLEO</name>
<evidence type="ECO:0000256" key="1">
    <source>
        <dbReference type="ARBA" id="ARBA00023242"/>
    </source>
</evidence>
<dbReference type="Pfam" id="PF11951">
    <property type="entry name" value="Fungal_trans_2"/>
    <property type="match status" value="1"/>
</dbReference>
<organism evidence="4 5">
    <name type="scientific">Trematosphaeria pertusa</name>
    <dbReference type="NCBI Taxonomy" id="390896"/>
    <lineage>
        <taxon>Eukaryota</taxon>
        <taxon>Fungi</taxon>
        <taxon>Dikarya</taxon>
        <taxon>Ascomycota</taxon>
        <taxon>Pezizomycotina</taxon>
        <taxon>Dothideomycetes</taxon>
        <taxon>Pleosporomycetidae</taxon>
        <taxon>Pleosporales</taxon>
        <taxon>Massarineae</taxon>
        <taxon>Trematosphaeriaceae</taxon>
        <taxon>Trematosphaeria</taxon>
    </lineage>
</organism>
<dbReference type="AlphaFoldDB" id="A0A6A6I532"/>
<sequence length="564" mass="62823">MVYTGKPSRGCGMCKSRRIKCDEKRPTCGQCQKSGRACPGYPDEFDLVFRDENKAMERKARKGSGHSSKAGGSQGSPSRCVPFLFSPNATFELSRSTSPYEAGSSIFEGSLDQSGQLVVIPPYTTPPGQVTFQDFMWHLENPVPPSLTLAPEFEAVPFFFRNFVSLPQQAESMRGYLELLVPLYNQARPSSALHLATNAVALAACGNYPGRQDLLREAATTYGKALRKLNEDLKDPALSKSDESVLATLLFSLYETIMSTGDTITAWGNHVDGAVALTKMRGTDQFKDPMSHAVFRAVRTMMITSCVQRSKPIESFPGTKGWIANDINEENAANRLTLICIDLPNIRARAKDLTSSPYDASQEAEAINVLEFAQMVDENLQQWYQTLPPEWHYRTIGLFNEPIEDLSTAEHWPGEQHAYHDVPLASIVNDYRVCRIFCQRVIMACIAWLRCGGNYDGSQPYDRAVFVIQQMVDEISACVPFHLNYDMQPMAKELGQERNAAEAFGGYSLVWPLYVSANAETVPQRQREWLSGRLFLIGSKFGLTSAQVLVLARRHVLTCGPMFP</sequence>
<dbReference type="PANTHER" id="PTHR38791:SF13">
    <property type="entry name" value="ZN(2)-C6 FUNGAL-TYPE DOMAIN-CONTAINING PROTEIN"/>
    <property type="match status" value="1"/>
</dbReference>
<dbReference type="PANTHER" id="PTHR38791">
    <property type="entry name" value="ZN(II)2CYS6 TRANSCRIPTION FACTOR (EUROFUNG)-RELATED-RELATED"/>
    <property type="match status" value="1"/>
</dbReference>
<dbReference type="GO" id="GO:0008270">
    <property type="term" value="F:zinc ion binding"/>
    <property type="evidence" value="ECO:0007669"/>
    <property type="project" value="InterPro"/>
</dbReference>
<feature type="domain" description="Zn(2)-C6 fungal-type" evidence="3">
    <location>
        <begin position="10"/>
        <end position="38"/>
    </location>
</feature>
<reference evidence="4" key="1">
    <citation type="journal article" date="2020" name="Stud. Mycol.">
        <title>101 Dothideomycetes genomes: a test case for predicting lifestyles and emergence of pathogens.</title>
        <authorList>
            <person name="Haridas S."/>
            <person name="Albert R."/>
            <person name="Binder M."/>
            <person name="Bloem J."/>
            <person name="Labutti K."/>
            <person name="Salamov A."/>
            <person name="Andreopoulos B."/>
            <person name="Baker S."/>
            <person name="Barry K."/>
            <person name="Bills G."/>
            <person name="Bluhm B."/>
            <person name="Cannon C."/>
            <person name="Castanera R."/>
            <person name="Culley D."/>
            <person name="Daum C."/>
            <person name="Ezra D."/>
            <person name="Gonzalez J."/>
            <person name="Henrissat B."/>
            <person name="Kuo A."/>
            <person name="Liang C."/>
            <person name="Lipzen A."/>
            <person name="Lutzoni F."/>
            <person name="Magnuson J."/>
            <person name="Mondo S."/>
            <person name="Nolan M."/>
            <person name="Ohm R."/>
            <person name="Pangilinan J."/>
            <person name="Park H.-J."/>
            <person name="Ramirez L."/>
            <person name="Alfaro M."/>
            <person name="Sun H."/>
            <person name="Tritt A."/>
            <person name="Yoshinaga Y."/>
            <person name="Zwiers L.-H."/>
            <person name="Turgeon B."/>
            <person name="Goodwin S."/>
            <person name="Spatafora J."/>
            <person name="Crous P."/>
            <person name="Grigoriev I."/>
        </authorList>
    </citation>
    <scope>NUCLEOTIDE SEQUENCE</scope>
    <source>
        <strain evidence="4">CBS 122368</strain>
    </source>
</reference>
<feature type="region of interest" description="Disordered" evidence="2">
    <location>
        <begin position="57"/>
        <end position="79"/>
    </location>
</feature>
<evidence type="ECO:0000313" key="4">
    <source>
        <dbReference type="EMBL" id="KAF2244690.1"/>
    </source>
</evidence>
<keyword evidence="1" id="KW-0539">Nucleus</keyword>
<dbReference type="InterPro" id="IPR001138">
    <property type="entry name" value="Zn2Cys6_DnaBD"/>
</dbReference>
<keyword evidence="5" id="KW-1185">Reference proteome</keyword>
<evidence type="ECO:0000256" key="2">
    <source>
        <dbReference type="SAM" id="MobiDB-lite"/>
    </source>
</evidence>
<dbReference type="RefSeq" id="XP_033679694.1">
    <property type="nucleotide sequence ID" value="XM_033824077.1"/>
</dbReference>
<dbReference type="PROSITE" id="PS00463">
    <property type="entry name" value="ZN2_CY6_FUNGAL_1"/>
    <property type="match status" value="1"/>
</dbReference>
<dbReference type="InterPro" id="IPR021858">
    <property type="entry name" value="Fun_TF"/>
</dbReference>
<accession>A0A6A6I532</accession>
<dbReference type="Proteomes" id="UP000800094">
    <property type="component" value="Unassembled WGS sequence"/>
</dbReference>